<feature type="domain" description="D-isomer specific 2-hydroxyacid dehydrogenase catalytic" evidence="5">
    <location>
        <begin position="13"/>
        <end position="290"/>
    </location>
</feature>
<evidence type="ECO:0000313" key="8">
    <source>
        <dbReference type="Proteomes" id="UP001597196"/>
    </source>
</evidence>
<protein>
    <submittedName>
        <fullName evidence="7">NAD(P)-dependent oxidoreductase</fullName>
    </submittedName>
</protein>
<evidence type="ECO:0000259" key="6">
    <source>
        <dbReference type="Pfam" id="PF02826"/>
    </source>
</evidence>
<evidence type="ECO:0000259" key="5">
    <source>
        <dbReference type="Pfam" id="PF00389"/>
    </source>
</evidence>
<sequence length="308" mass="33221">MKILTLFALPEGGRQTLEKAGVTVLDEAQYDPSQAGSIDAILGWNDTGRALIEGPNQVQFIQTMSAGVDYLPLKALAAQHILVANTAGIHAVPIAESVTGMMLAFARGLYPLATQWETTDRDRMWTAAGKKAVVFGTGHIGQAIAQHLDALGMSVNGVSRHGEPKPGFAQVATTDNGRALCQNAQVIVNVMPLTPATHHYFDHSFFAHLTSQPLFINVGRGPSVDTAALIEALENHWLSGAALDVFEQEPLPADSSLWTRPDVLVTPHLSGTVEQLRQQVFNIFWPNLQQLMATGTLRKNQVDLAAGY</sequence>
<dbReference type="Pfam" id="PF00389">
    <property type="entry name" value="2-Hacid_dh"/>
    <property type="match status" value="1"/>
</dbReference>
<dbReference type="InterPro" id="IPR036291">
    <property type="entry name" value="NAD(P)-bd_dom_sf"/>
</dbReference>
<evidence type="ECO:0000256" key="4">
    <source>
        <dbReference type="RuleBase" id="RU003719"/>
    </source>
</evidence>
<evidence type="ECO:0000256" key="1">
    <source>
        <dbReference type="ARBA" id="ARBA00005854"/>
    </source>
</evidence>
<dbReference type="PANTHER" id="PTHR43333:SF1">
    <property type="entry name" value="D-ISOMER SPECIFIC 2-HYDROXYACID DEHYDROGENASE NAD-BINDING DOMAIN-CONTAINING PROTEIN"/>
    <property type="match status" value="1"/>
</dbReference>
<evidence type="ECO:0000256" key="2">
    <source>
        <dbReference type="ARBA" id="ARBA00023002"/>
    </source>
</evidence>
<feature type="domain" description="D-isomer specific 2-hydroxyacid dehydrogenase NAD-binding" evidence="6">
    <location>
        <begin position="100"/>
        <end position="270"/>
    </location>
</feature>
<dbReference type="Pfam" id="PF02826">
    <property type="entry name" value="2-Hacid_dh_C"/>
    <property type="match status" value="1"/>
</dbReference>
<reference evidence="8" key="1">
    <citation type="journal article" date="2019" name="Int. J. Syst. Evol. Microbiol.">
        <title>The Global Catalogue of Microorganisms (GCM) 10K type strain sequencing project: providing services to taxonomists for standard genome sequencing and annotation.</title>
        <authorList>
            <consortium name="The Broad Institute Genomics Platform"/>
            <consortium name="The Broad Institute Genome Sequencing Center for Infectious Disease"/>
            <person name="Wu L."/>
            <person name="Ma J."/>
        </authorList>
    </citation>
    <scope>NUCLEOTIDE SEQUENCE [LARGE SCALE GENOMIC DNA]</scope>
    <source>
        <strain evidence="8">CCM 8980</strain>
    </source>
</reference>
<keyword evidence="2 4" id="KW-0560">Oxidoreductase</keyword>
<dbReference type="InterPro" id="IPR006140">
    <property type="entry name" value="D-isomer_DH_NAD-bd"/>
</dbReference>
<dbReference type="PANTHER" id="PTHR43333">
    <property type="entry name" value="2-HACID_DH_C DOMAIN-CONTAINING PROTEIN"/>
    <property type="match status" value="1"/>
</dbReference>
<dbReference type="SUPFAM" id="SSF52283">
    <property type="entry name" value="Formate/glycerate dehydrogenase catalytic domain-like"/>
    <property type="match status" value="1"/>
</dbReference>
<dbReference type="RefSeq" id="WP_203625713.1">
    <property type="nucleotide sequence ID" value="NZ_BOLQ01000001.1"/>
</dbReference>
<dbReference type="EMBL" id="JBHTOC010000001">
    <property type="protein sequence ID" value="MFD1428734.1"/>
    <property type="molecule type" value="Genomic_DNA"/>
</dbReference>
<organism evidence="7 8">
    <name type="scientific">Lacticaseibacillus mingshuiensis</name>
    <dbReference type="NCBI Taxonomy" id="2799574"/>
    <lineage>
        <taxon>Bacteria</taxon>
        <taxon>Bacillati</taxon>
        <taxon>Bacillota</taxon>
        <taxon>Bacilli</taxon>
        <taxon>Lactobacillales</taxon>
        <taxon>Lactobacillaceae</taxon>
        <taxon>Lacticaseibacillus</taxon>
    </lineage>
</organism>
<comment type="caution">
    <text evidence="7">The sequence shown here is derived from an EMBL/GenBank/DDBJ whole genome shotgun (WGS) entry which is preliminary data.</text>
</comment>
<accession>A0ABW4CF80</accession>
<evidence type="ECO:0000256" key="3">
    <source>
        <dbReference type="ARBA" id="ARBA00023027"/>
    </source>
</evidence>
<gene>
    <name evidence="7" type="ORF">ACFQ4P_00550</name>
</gene>
<dbReference type="Proteomes" id="UP001597196">
    <property type="component" value="Unassembled WGS sequence"/>
</dbReference>
<dbReference type="InterPro" id="IPR006139">
    <property type="entry name" value="D-isomer_2_OHA_DH_cat_dom"/>
</dbReference>
<comment type="similarity">
    <text evidence="1 4">Belongs to the D-isomer specific 2-hydroxyacid dehydrogenase family.</text>
</comment>
<proteinExistence type="inferred from homology"/>
<keyword evidence="8" id="KW-1185">Reference proteome</keyword>
<dbReference type="Gene3D" id="3.40.50.720">
    <property type="entry name" value="NAD(P)-binding Rossmann-like Domain"/>
    <property type="match status" value="2"/>
</dbReference>
<dbReference type="SUPFAM" id="SSF51735">
    <property type="entry name" value="NAD(P)-binding Rossmann-fold domains"/>
    <property type="match status" value="1"/>
</dbReference>
<keyword evidence="3" id="KW-0520">NAD</keyword>
<evidence type="ECO:0000313" key="7">
    <source>
        <dbReference type="EMBL" id="MFD1428734.1"/>
    </source>
</evidence>
<name>A0ABW4CF80_9LACO</name>